<proteinExistence type="predicted"/>
<dbReference type="GO" id="GO:0052636">
    <property type="term" value="F:arabinosyltransferase activity"/>
    <property type="evidence" value="ECO:0007669"/>
    <property type="project" value="TreeGrafter"/>
</dbReference>
<organism evidence="1 2">
    <name type="scientific">Zingiber officinale</name>
    <name type="common">Ginger</name>
    <name type="synonym">Amomum zingiber</name>
    <dbReference type="NCBI Taxonomy" id="94328"/>
    <lineage>
        <taxon>Eukaryota</taxon>
        <taxon>Viridiplantae</taxon>
        <taxon>Streptophyta</taxon>
        <taxon>Embryophyta</taxon>
        <taxon>Tracheophyta</taxon>
        <taxon>Spermatophyta</taxon>
        <taxon>Magnoliopsida</taxon>
        <taxon>Liliopsida</taxon>
        <taxon>Zingiberales</taxon>
        <taxon>Zingiberaceae</taxon>
        <taxon>Zingiber</taxon>
    </lineage>
</organism>
<gene>
    <name evidence="1" type="ORF">ZIOFF_008149</name>
</gene>
<keyword evidence="2" id="KW-1185">Reference proteome</keyword>
<sequence length="166" mass="19633">MGSSLQVNVMISELSEAEFGPRIDFREYSFLQNPLVPKHVKESVLDVQLCDAHTRGCNISEKSTSQAFIRFPRNSTEQMYSQTFSQYKDIKVLRFSSMVDTFQGFSNPAREAKFRKRVKRYVGLWCCLQNHDPGHIYYDMYWDEKPQWKAEPPRTRKEDHPPWQND</sequence>
<protein>
    <submittedName>
        <fullName evidence="1">Uncharacterized protein</fullName>
    </submittedName>
</protein>
<accession>A0A8J5HVS1</accession>
<dbReference type="GO" id="GO:0005794">
    <property type="term" value="C:Golgi apparatus"/>
    <property type="evidence" value="ECO:0007669"/>
    <property type="project" value="TreeGrafter"/>
</dbReference>
<dbReference type="Proteomes" id="UP000734854">
    <property type="component" value="Unassembled WGS sequence"/>
</dbReference>
<evidence type="ECO:0000313" key="2">
    <source>
        <dbReference type="Proteomes" id="UP000734854"/>
    </source>
</evidence>
<comment type="caution">
    <text evidence="1">The sequence shown here is derived from an EMBL/GenBank/DDBJ whole genome shotgun (WGS) entry which is preliminary data.</text>
</comment>
<dbReference type="EMBL" id="JACMSC010000002">
    <property type="protein sequence ID" value="KAG6534263.1"/>
    <property type="molecule type" value="Genomic_DNA"/>
</dbReference>
<dbReference type="InterPro" id="IPR053250">
    <property type="entry name" value="Glycosyltransferase_77"/>
</dbReference>
<dbReference type="AlphaFoldDB" id="A0A8J5HVS1"/>
<dbReference type="PANTHER" id="PTHR46936">
    <property type="entry name" value="ARABINOSYLTRANSFERASE XEG113"/>
    <property type="match status" value="1"/>
</dbReference>
<dbReference type="PANTHER" id="PTHR46936:SF1">
    <property type="entry name" value="ARABINOSYLTRANSFERASE XEG113"/>
    <property type="match status" value="1"/>
</dbReference>
<evidence type="ECO:0000313" key="1">
    <source>
        <dbReference type="EMBL" id="KAG6534263.1"/>
    </source>
</evidence>
<dbReference type="GO" id="GO:0052325">
    <property type="term" value="P:cell wall pectin biosynthetic process"/>
    <property type="evidence" value="ECO:0007669"/>
    <property type="project" value="TreeGrafter"/>
</dbReference>
<name>A0A8J5HVS1_ZINOF</name>
<reference evidence="1 2" key="1">
    <citation type="submission" date="2020-08" db="EMBL/GenBank/DDBJ databases">
        <title>Plant Genome Project.</title>
        <authorList>
            <person name="Zhang R.-G."/>
        </authorList>
    </citation>
    <scope>NUCLEOTIDE SEQUENCE [LARGE SCALE GENOMIC DNA]</scope>
    <source>
        <tissue evidence="1">Rhizome</tissue>
    </source>
</reference>